<proteinExistence type="predicted"/>
<keyword evidence="1" id="KW-0732">Signal</keyword>
<evidence type="ECO:0000259" key="3">
    <source>
        <dbReference type="Pfam" id="PF02638"/>
    </source>
</evidence>
<evidence type="ECO:0000313" key="4">
    <source>
        <dbReference type="EMBL" id="GBR74647.1"/>
    </source>
</evidence>
<dbReference type="InterPro" id="IPR017853">
    <property type="entry name" value="GH"/>
</dbReference>
<dbReference type="Gene3D" id="3.20.20.80">
    <property type="entry name" value="Glycosidases"/>
    <property type="match status" value="1"/>
</dbReference>
<dbReference type="SUPFAM" id="SSF51445">
    <property type="entry name" value="(Trans)glycosidases"/>
    <property type="match status" value="1"/>
</dbReference>
<comment type="caution">
    <text evidence="4">The sequence shown here is derived from an EMBL/GenBank/DDBJ whole genome shotgun (WGS) entry which is preliminary data.</text>
</comment>
<gene>
    <name evidence="4" type="ORF">NO1_1788</name>
</gene>
<dbReference type="InterPro" id="IPR052177">
    <property type="entry name" value="Divisome_Glycosyl_Hydrolase"/>
</dbReference>
<accession>A0A388TCN4</accession>
<sequence>MTVVVSAETRAKTAADSSFAETRALWVTRFELVDTPNIPALVKRAAESNFNTLFVQVCGRGTAFYESKILPKDTRVSHDALAMILAEAQKYKISVHAWINTLYVWSDLELPVSPEHVVNKHPEWIMALRGDGRNKYLDPAIPEAREYLKSIYLEVARNYAVDGVHLDYVRYPGAGAGFTEYSQRTFERLYGVDPLALYQNKEVALRLFGAEEYQQKMLRWDDWRRESINSLVRGLFYELTIAAPKVILTAAVLPDPDSAAKNNFQDWAAWMRGGYIDAIAPMIYDRDARVVQKQIVRAAELADEHSVPVFVGLGAWRRSADAIVSDVEFLRRAHREMDYKYLRGVVLFSYDGIKNVPDYLEHIKRHIFVEQAAQSPPREKRFLSEENPSVNTGSLSAG</sequence>
<dbReference type="AlphaFoldDB" id="A0A388TCN4"/>
<feature type="domain" description="Glycosyl hydrolase-like 10" evidence="3">
    <location>
        <begin position="22"/>
        <end position="313"/>
    </location>
</feature>
<dbReference type="PANTHER" id="PTHR43405">
    <property type="entry name" value="GLYCOSYL HYDROLASE DIGH"/>
    <property type="match status" value="1"/>
</dbReference>
<dbReference type="Pfam" id="PF02638">
    <property type="entry name" value="GHL10"/>
    <property type="match status" value="1"/>
</dbReference>
<keyword evidence="4" id="KW-0449">Lipoprotein</keyword>
<evidence type="ECO:0000256" key="2">
    <source>
        <dbReference type="SAM" id="MobiDB-lite"/>
    </source>
</evidence>
<organism evidence="4 5">
    <name type="scientific">Termititenax aidoneus</name>
    <dbReference type="NCBI Taxonomy" id="2218524"/>
    <lineage>
        <taxon>Bacteria</taxon>
        <taxon>Bacillati</taxon>
        <taxon>Candidatus Margulisiibacteriota</taxon>
        <taxon>Candidatus Termititenacia</taxon>
        <taxon>Candidatus Termititenacales</taxon>
        <taxon>Candidatus Termititenacaceae</taxon>
        <taxon>Candidatus Termititenax</taxon>
    </lineage>
</organism>
<dbReference type="InterPro" id="IPR003790">
    <property type="entry name" value="GHL10"/>
</dbReference>
<name>A0A388TCN4_TERA1</name>
<evidence type="ECO:0000256" key="1">
    <source>
        <dbReference type="ARBA" id="ARBA00022729"/>
    </source>
</evidence>
<keyword evidence="5" id="KW-1185">Reference proteome</keyword>
<feature type="compositionally biased region" description="Polar residues" evidence="2">
    <location>
        <begin position="386"/>
        <end position="398"/>
    </location>
</feature>
<dbReference type="PANTHER" id="PTHR43405:SF1">
    <property type="entry name" value="GLYCOSYL HYDROLASE DIGH"/>
    <property type="match status" value="1"/>
</dbReference>
<feature type="region of interest" description="Disordered" evidence="2">
    <location>
        <begin position="378"/>
        <end position="398"/>
    </location>
</feature>
<evidence type="ECO:0000313" key="5">
    <source>
        <dbReference type="Proteomes" id="UP000269352"/>
    </source>
</evidence>
<protein>
    <submittedName>
        <fullName evidence="4">Lipoprotein YddW</fullName>
    </submittedName>
</protein>
<reference evidence="4 5" key="1">
    <citation type="journal article" date="2019" name="ISME J.">
        <title>Genome analyses of uncultured TG2/ZB3 bacteria in 'Margulisbacteria' specifically attached to ectosymbiotic spirochetes of protists in the termite gut.</title>
        <authorList>
            <person name="Utami Y.D."/>
            <person name="Kuwahara H."/>
            <person name="Igai K."/>
            <person name="Murakami T."/>
            <person name="Sugaya K."/>
            <person name="Morikawa T."/>
            <person name="Nagura Y."/>
            <person name="Yuki M."/>
            <person name="Deevong P."/>
            <person name="Inoue T."/>
            <person name="Kihara K."/>
            <person name="Lo N."/>
            <person name="Yamada A."/>
            <person name="Ohkuma M."/>
            <person name="Hongoh Y."/>
        </authorList>
    </citation>
    <scope>NUCLEOTIDE SEQUENCE [LARGE SCALE GENOMIC DNA]</scope>
    <source>
        <strain evidence="4">NkOx7-01</strain>
    </source>
</reference>
<dbReference type="EMBL" id="BGZN01000064">
    <property type="protein sequence ID" value="GBR74647.1"/>
    <property type="molecule type" value="Genomic_DNA"/>
</dbReference>
<dbReference type="Proteomes" id="UP000269352">
    <property type="component" value="Unassembled WGS sequence"/>
</dbReference>